<keyword evidence="3" id="KW-1185">Reference proteome</keyword>
<comment type="similarity">
    <text evidence="1">Belongs to the UPF0161 family.</text>
</comment>
<gene>
    <name evidence="2" type="primary">yidD</name>
    <name evidence="2" type="ORF">ACFOMP_07145</name>
</gene>
<evidence type="ECO:0000313" key="3">
    <source>
        <dbReference type="Proteomes" id="UP001595596"/>
    </source>
</evidence>
<dbReference type="PANTHER" id="PTHR33383">
    <property type="entry name" value="MEMBRANE PROTEIN INSERTION EFFICIENCY FACTOR-RELATED"/>
    <property type="match status" value="1"/>
</dbReference>
<dbReference type="PANTHER" id="PTHR33383:SF1">
    <property type="entry name" value="MEMBRANE PROTEIN INSERTION EFFICIENCY FACTOR-RELATED"/>
    <property type="match status" value="1"/>
</dbReference>
<comment type="caution">
    <text evidence="2">The sequence shown here is derived from an EMBL/GenBank/DDBJ whole genome shotgun (WGS) entry which is preliminary data.</text>
</comment>
<keyword evidence="1" id="KW-0472">Membrane</keyword>
<dbReference type="NCBIfam" id="TIGR00278">
    <property type="entry name" value="membrane protein insertion efficiency factor YidD"/>
    <property type="match status" value="1"/>
</dbReference>
<evidence type="ECO:0000313" key="2">
    <source>
        <dbReference type="EMBL" id="MFC3569222.1"/>
    </source>
</evidence>
<dbReference type="RefSeq" id="WP_289894112.1">
    <property type="nucleotide sequence ID" value="NZ_JBHRXE010000016.1"/>
</dbReference>
<keyword evidence="1" id="KW-1003">Cell membrane</keyword>
<reference evidence="3" key="1">
    <citation type="journal article" date="2019" name="Int. J. Syst. Evol. Microbiol.">
        <title>The Global Catalogue of Microorganisms (GCM) 10K type strain sequencing project: providing services to taxonomists for standard genome sequencing and annotation.</title>
        <authorList>
            <consortium name="The Broad Institute Genomics Platform"/>
            <consortium name="The Broad Institute Genome Sequencing Center for Infectious Disease"/>
            <person name="Wu L."/>
            <person name="Ma J."/>
        </authorList>
    </citation>
    <scope>NUCLEOTIDE SEQUENCE [LARGE SCALE GENOMIC DNA]</scope>
    <source>
        <strain evidence="3">VKM B-3226</strain>
    </source>
</reference>
<dbReference type="EMBL" id="JBHRXE010000016">
    <property type="protein sequence ID" value="MFC3569222.1"/>
    <property type="molecule type" value="Genomic_DNA"/>
</dbReference>
<name>A0ABV7RXP8_9RHOB</name>
<evidence type="ECO:0000256" key="1">
    <source>
        <dbReference type="HAMAP-Rule" id="MF_00386"/>
    </source>
</evidence>
<accession>A0ABV7RXP8</accession>
<sequence>MSPLAHLLALPVRGYRLVASPWVGHGCRFQPTCSAYALEALERHGAVRGGWLAARRICRCHPWGGHGHDPVPGSEQPQD</sequence>
<organism evidence="2 3">
    <name type="scientific">Paracoccus simplex</name>
    <dbReference type="NCBI Taxonomy" id="2086346"/>
    <lineage>
        <taxon>Bacteria</taxon>
        <taxon>Pseudomonadati</taxon>
        <taxon>Pseudomonadota</taxon>
        <taxon>Alphaproteobacteria</taxon>
        <taxon>Rhodobacterales</taxon>
        <taxon>Paracoccaceae</taxon>
        <taxon>Paracoccus</taxon>
    </lineage>
</organism>
<comment type="subcellular location">
    <subcellularLocation>
        <location evidence="1">Cell membrane</location>
        <topology evidence="1">Peripheral membrane protein</topology>
        <orientation evidence="1">Cytoplasmic side</orientation>
    </subcellularLocation>
</comment>
<protein>
    <recommendedName>
        <fullName evidence="1">Putative membrane protein insertion efficiency factor</fullName>
    </recommendedName>
</protein>
<dbReference type="InterPro" id="IPR002696">
    <property type="entry name" value="Membr_insert_effic_factor_YidD"/>
</dbReference>
<dbReference type="Pfam" id="PF01809">
    <property type="entry name" value="YidD"/>
    <property type="match status" value="1"/>
</dbReference>
<dbReference type="SMART" id="SM01234">
    <property type="entry name" value="Haemolytic"/>
    <property type="match status" value="1"/>
</dbReference>
<dbReference type="HAMAP" id="MF_00386">
    <property type="entry name" value="UPF0161_YidD"/>
    <property type="match status" value="1"/>
</dbReference>
<dbReference type="Proteomes" id="UP001595596">
    <property type="component" value="Unassembled WGS sequence"/>
</dbReference>
<comment type="function">
    <text evidence="1">Could be involved in insertion of integral membrane proteins into the membrane.</text>
</comment>
<proteinExistence type="inferred from homology"/>